<evidence type="ECO:0000256" key="7">
    <source>
        <dbReference type="PROSITE-ProRule" id="PRU00175"/>
    </source>
</evidence>
<feature type="domain" description="RING-type" evidence="9">
    <location>
        <begin position="130"/>
        <end position="173"/>
    </location>
</feature>
<evidence type="ECO:0000313" key="10">
    <source>
        <dbReference type="EnsemblPlants" id="OGLUM06G18510.1"/>
    </source>
</evidence>
<dbReference type="STRING" id="40148.A0A0E0AAJ0"/>
<comment type="similarity">
    <text evidence="6">Belongs to the RING-type zinc finger family. ATL subfamily.</text>
</comment>
<evidence type="ECO:0000256" key="1">
    <source>
        <dbReference type="ARBA" id="ARBA00000900"/>
    </source>
</evidence>
<evidence type="ECO:0000256" key="3">
    <source>
        <dbReference type="ARBA" id="ARBA00022723"/>
    </source>
</evidence>
<dbReference type="PANTHER" id="PTHR14155:SF586">
    <property type="entry name" value="OS06G0536100 PROTEIN"/>
    <property type="match status" value="1"/>
</dbReference>
<dbReference type="eggNOG" id="KOG0800">
    <property type="taxonomic scope" value="Eukaryota"/>
</dbReference>
<evidence type="ECO:0000259" key="9">
    <source>
        <dbReference type="PROSITE" id="PS50089"/>
    </source>
</evidence>
<feature type="transmembrane region" description="Helical" evidence="8">
    <location>
        <begin position="289"/>
        <end position="316"/>
    </location>
</feature>
<dbReference type="SUPFAM" id="SSF57850">
    <property type="entry name" value="RING/U-box"/>
    <property type="match status" value="2"/>
</dbReference>
<protein>
    <recommendedName>
        <fullName evidence="2">RING-type E3 ubiquitin transferase</fullName>
        <ecNumber evidence="2">2.3.2.27</ecNumber>
    </recommendedName>
</protein>
<keyword evidence="8" id="KW-1133">Transmembrane helix</keyword>
<dbReference type="HOGENOM" id="CLU_624659_0_0_1"/>
<dbReference type="InterPro" id="IPR053238">
    <property type="entry name" value="RING-H2_zinc_finger"/>
</dbReference>
<dbReference type="CDD" id="cd16461">
    <property type="entry name" value="RING-H2_EL5-like"/>
    <property type="match status" value="1"/>
</dbReference>
<dbReference type="Gramene" id="OGLUM06G18510.1">
    <property type="protein sequence ID" value="OGLUM06G18510.1"/>
    <property type="gene ID" value="OGLUM06G18510"/>
</dbReference>
<dbReference type="PANTHER" id="PTHR14155">
    <property type="entry name" value="RING FINGER DOMAIN-CONTAINING"/>
    <property type="match status" value="1"/>
</dbReference>
<dbReference type="InterPro" id="IPR013083">
    <property type="entry name" value="Znf_RING/FYVE/PHD"/>
</dbReference>
<keyword evidence="11" id="KW-1185">Reference proteome</keyword>
<evidence type="ECO:0000256" key="5">
    <source>
        <dbReference type="ARBA" id="ARBA00022833"/>
    </source>
</evidence>
<feature type="domain" description="RING-type" evidence="9">
    <location>
        <begin position="382"/>
        <end position="424"/>
    </location>
</feature>
<keyword evidence="8" id="KW-0472">Membrane</keyword>
<comment type="catalytic activity">
    <reaction evidence="1">
        <text>S-ubiquitinyl-[E2 ubiquitin-conjugating enzyme]-L-cysteine + [acceptor protein]-L-lysine = [E2 ubiquitin-conjugating enzyme]-L-cysteine + N(6)-ubiquitinyl-[acceptor protein]-L-lysine.</text>
        <dbReference type="EC" id="2.3.2.27"/>
    </reaction>
</comment>
<dbReference type="SMART" id="SM00184">
    <property type="entry name" value="RING"/>
    <property type="match status" value="2"/>
</dbReference>
<accession>A0A0E0AAJ0</accession>
<evidence type="ECO:0000256" key="6">
    <source>
        <dbReference type="ARBA" id="ARBA00024209"/>
    </source>
</evidence>
<reference evidence="10" key="2">
    <citation type="submission" date="2018-05" db="EMBL/GenBank/DDBJ databases">
        <title>OgluRS3 (Oryza glumaepatula Reference Sequence Version 3).</title>
        <authorList>
            <person name="Zhang J."/>
            <person name="Kudrna D."/>
            <person name="Lee S."/>
            <person name="Talag J."/>
            <person name="Welchert J."/>
            <person name="Wing R.A."/>
        </authorList>
    </citation>
    <scope>NUCLEOTIDE SEQUENCE [LARGE SCALE GENOMIC DNA]</scope>
</reference>
<evidence type="ECO:0000256" key="4">
    <source>
        <dbReference type="ARBA" id="ARBA00022771"/>
    </source>
</evidence>
<feature type="transmembrane region" description="Helical" evidence="8">
    <location>
        <begin position="12"/>
        <end position="45"/>
    </location>
</feature>
<dbReference type="FunFam" id="3.30.40.10:FF:000647">
    <property type="entry name" value="Os06g0540200 protein"/>
    <property type="match status" value="1"/>
</dbReference>
<dbReference type="Pfam" id="PF13639">
    <property type="entry name" value="zf-RING_2"/>
    <property type="match status" value="2"/>
</dbReference>
<dbReference type="Gene3D" id="3.30.40.10">
    <property type="entry name" value="Zinc/RING finger domain, C3HC4 (zinc finger)"/>
    <property type="match status" value="2"/>
</dbReference>
<dbReference type="Proteomes" id="UP000026961">
    <property type="component" value="Chromosome 6"/>
</dbReference>
<evidence type="ECO:0000313" key="11">
    <source>
        <dbReference type="Proteomes" id="UP000026961"/>
    </source>
</evidence>
<dbReference type="AlphaFoldDB" id="A0A0E0AAJ0"/>
<reference evidence="10" key="1">
    <citation type="submission" date="2015-04" db="UniProtKB">
        <authorList>
            <consortium name="EnsemblPlants"/>
        </authorList>
    </citation>
    <scope>IDENTIFICATION</scope>
</reference>
<name>A0A0E0AAJ0_9ORYZ</name>
<dbReference type="InterPro" id="IPR001841">
    <property type="entry name" value="Znf_RING"/>
</dbReference>
<keyword evidence="5" id="KW-0862">Zinc</keyword>
<dbReference type="EnsemblPlants" id="OGLUM06G18510.1">
    <property type="protein sequence ID" value="OGLUM06G18510.1"/>
    <property type="gene ID" value="OGLUM06G18510"/>
</dbReference>
<organism evidence="10">
    <name type="scientific">Oryza glumipatula</name>
    <dbReference type="NCBI Taxonomy" id="40148"/>
    <lineage>
        <taxon>Eukaryota</taxon>
        <taxon>Viridiplantae</taxon>
        <taxon>Streptophyta</taxon>
        <taxon>Embryophyta</taxon>
        <taxon>Tracheophyta</taxon>
        <taxon>Spermatophyta</taxon>
        <taxon>Magnoliopsida</taxon>
        <taxon>Liliopsida</taxon>
        <taxon>Poales</taxon>
        <taxon>Poaceae</taxon>
        <taxon>BOP clade</taxon>
        <taxon>Oryzoideae</taxon>
        <taxon>Oryzeae</taxon>
        <taxon>Oryzinae</taxon>
        <taxon>Oryza</taxon>
    </lineage>
</organism>
<keyword evidence="3" id="KW-0479">Metal-binding</keyword>
<keyword evidence="8" id="KW-0812">Transmembrane</keyword>
<dbReference type="EC" id="2.3.2.27" evidence="2"/>
<keyword evidence="4 7" id="KW-0863">Zinc-finger</keyword>
<evidence type="ECO:0000256" key="2">
    <source>
        <dbReference type="ARBA" id="ARBA00012483"/>
    </source>
</evidence>
<dbReference type="GO" id="GO:0008270">
    <property type="term" value="F:zinc ion binding"/>
    <property type="evidence" value="ECO:0007669"/>
    <property type="project" value="UniProtKB-KW"/>
</dbReference>
<sequence>MMIPRAEFNYRALVVVLPAGAVVGVMLYLAGARWVLLLLAAVTVLLCLQLSPRDNAVDGAAAAAAAAAGPAQTADLPLQQPAALPREAPAEGDLRGLGASSSPVFVVAVLPAYAWRKKAAGDGDDGDGECAICLGEVRRGQVVKQLPACTHLFHARCIDKWLITSQGTCPVCRTPVDSAAAALQAVRVADQPPTMCCHSHPDLTGLLLLVSCSLHCRRPGQQLSTMARKLRGQAASSVTQNSNGFSNSSLELPSEHHFLAARAGMNGFAPTGYQQPPPPPAASASPGGWIASTAIFMSIFFSTLLLAMAVSVYCCLLCRDRVRSDDDDTGAAAERALGGARGSIIAPFPVEALPAAYAYAAGSSDDGGATATAAASGGGRECAVCLGAVREGEMVRRLPACEHVYHADCIDRWLAAHRTCPLCRRELDPGKNPPDQLPV</sequence>
<dbReference type="PROSITE" id="PS50089">
    <property type="entry name" value="ZF_RING_2"/>
    <property type="match status" value="2"/>
</dbReference>
<proteinExistence type="inferred from homology"/>
<dbReference type="GO" id="GO:0061630">
    <property type="term" value="F:ubiquitin protein ligase activity"/>
    <property type="evidence" value="ECO:0007669"/>
    <property type="project" value="UniProtKB-EC"/>
</dbReference>
<evidence type="ECO:0000256" key="8">
    <source>
        <dbReference type="SAM" id="Phobius"/>
    </source>
</evidence>